<keyword evidence="12 16" id="KW-0131">Cell cycle</keyword>
<organism evidence="17 18">
    <name type="scientific">Arenicella chitinivorans</name>
    <dbReference type="NCBI Taxonomy" id="1329800"/>
    <lineage>
        <taxon>Bacteria</taxon>
        <taxon>Pseudomonadati</taxon>
        <taxon>Pseudomonadota</taxon>
        <taxon>Gammaproteobacteria</taxon>
        <taxon>Arenicellales</taxon>
        <taxon>Arenicellaceae</taxon>
        <taxon>Arenicella</taxon>
    </lineage>
</organism>
<proteinExistence type="inferred from homology"/>
<evidence type="ECO:0000256" key="11">
    <source>
        <dbReference type="ARBA" id="ARBA00023136"/>
    </source>
</evidence>
<feature type="transmembrane region" description="Helical" evidence="16">
    <location>
        <begin position="274"/>
        <end position="299"/>
    </location>
</feature>
<evidence type="ECO:0000256" key="6">
    <source>
        <dbReference type="ARBA" id="ARBA00022679"/>
    </source>
</evidence>
<comment type="subcellular location">
    <subcellularLocation>
        <location evidence="16">Cell inner membrane</location>
        <topology evidence="16">Multi-pass membrane protein</topology>
    </subcellularLocation>
    <subcellularLocation>
        <location evidence="1">Cell membrane</location>
        <topology evidence="1">Multi-pass membrane protein</topology>
    </subcellularLocation>
    <text evidence="16">Localizes to the division septum.</text>
</comment>
<evidence type="ECO:0000256" key="2">
    <source>
        <dbReference type="ARBA" id="ARBA00004752"/>
    </source>
</evidence>
<sequence length="388" mass="41989">MSGSALQATRFTPQDNSVGVDSVLLGVFISLLMLGLIMVFSSTIAMGDQNLNTNTAHFWRQLIHVIVGVGLTVLVASIPVWVWDKLSWTLLGLSFLLLLVLLFIGIEVNGSRRWFSLAGFRFQPAEFAKVAIVLYTASYLTRRQAEIKKFSKGIVNIAVVIALMGGLLLMQPDFGSFVVMTATVGLMMFLGGIRVSHTLLCLTVVAIAMYFMVSMSPYRMDRLMSYLDPWADPYGAGFQLTQALIAVGRGEIFGVGLGASIQKLYYLPHANNDFILAVIGEELGLVGILLVIGLYGTLLQRSLLISRQAELVGRVYAARLAQGIGILLVFQAVINIGVNLGVLPTKGLTLPFISYGGSSMLVCCIAIGLLFGVDRQNRSGELKKGGAR</sequence>
<dbReference type="PANTHER" id="PTHR30474:SF2">
    <property type="entry name" value="PEPTIDOGLYCAN GLYCOSYLTRANSFERASE FTSW-RELATED"/>
    <property type="match status" value="1"/>
</dbReference>
<dbReference type="RefSeq" id="WP_189399361.1">
    <property type="nucleotide sequence ID" value="NZ_BMXA01000002.1"/>
</dbReference>
<dbReference type="GO" id="GO:0043093">
    <property type="term" value="P:FtsZ-dependent cytokinesis"/>
    <property type="evidence" value="ECO:0007669"/>
    <property type="project" value="UniProtKB-UniRule"/>
</dbReference>
<evidence type="ECO:0000256" key="4">
    <source>
        <dbReference type="ARBA" id="ARBA00022618"/>
    </source>
</evidence>
<reference evidence="17" key="2">
    <citation type="submission" date="2020-09" db="EMBL/GenBank/DDBJ databases">
        <authorList>
            <person name="Sun Q."/>
            <person name="Kim S."/>
        </authorList>
    </citation>
    <scope>NUCLEOTIDE SEQUENCE</scope>
    <source>
        <strain evidence="17">KCTC 12711</strain>
    </source>
</reference>
<dbReference type="HAMAP" id="MF_00913">
    <property type="entry name" value="PGT_FtsW_proteobact"/>
    <property type="match status" value="1"/>
</dbReference>
<keyword evidence="8 16" id="KW-0133">Cell shape</keyword>
<comment type="caution">
    <text evidence="17">The sequence shown here is derived from an EMBL/GenBank/DDBJ whole genome shotgun (WGS) entry which is preliminary data.</text>
</comment>
<dbReference type="EMBL" id="BMXA01000002">
    <property type="protein sequence ID" value="GHA05864.1"/>
    <property type="molecule type" value="Genomic_DNA"/>
</dbReference>
<feature type="transmembrane region" description="Helical" evidence="16">
    <location>
        <begin position="174"/>
        <end position="192"/>
    </location>
</feature>
<evidence type="ECO:0000256" key="7">
    <source>
        <dbReference type="ARBA" id="ARBA00022692"/>
    </source>
</evidence>
<comment type="function">
    <text evidence="16">Peptidoglycan polymerase that is essential for cell division.</text>
</comment>
<dbReference type="InterPro" id="IPR018365">
    <property type="entry name" value="Cell_cycle_FtsW-rel_CS"/>
</dbReference>
<dbReference type="AlphaFoldDB" id="A0A918RQE9"/>
<feature type="transmembrane region" description="Helical" evidence="16">
    <location>
        <begin position="62"/>
        <end position="82"/>
    </location>
</feature>
<dbReference type="Proteomes" id="UP000614811">
    <property type="component" value="Unassembled WGS sequence"/>
</dbReference>
<dbReference type="GO" id="GO:0015648">
    <property type="term" value="F:lipid-linked peptidoglycan transporter activity"/>
    <property type="evidence" value="ECO:0007669"/>
    <property type="project" value="TreeGrafter"/>
</dbReference>
<comment type="similarity">
    <text evidence="14 16">Belongs to the SEDS family. FtsW subfamily.</text>
</comment>
<evidence type="ECO:0000256" key="12">
    <source>
        <dbReference type="ARBA" id="ARBA00023306"/>
    </source>
</evidence>
<dbReference type="Pfam" id="PF01098">
    <property type="entry name" value="FTSW_RODA_SPOVE"/>
    <property type="match status" value="1"/>
</dbReference>
<keyword evidence="5 16" id="KW-0328">Glycosyltransferase</keyword>
<dbReference type="NCBIfam" id="TIGR02614">
    <property type="entry name" value="ftsW"/>
    <property type="match status" value="1"/>
</dbReference>
<dbReference type="GO" id="GO:0009252">
    <property type="term" value="P:peptidoglycan biosynthetic process"/>
    <property type="evidence" value="ECO:0007669"/>
    <property type="project" value="UniProtKB-UniRule"/>
</dbReference>
<comment type="pathway">
    <text evidence="2 16">Cell wall biogenesis; peptidoglycan biosynthesis.</text>
</comment>
<dbReference type="PANTHER" id="PTHR30474">
    <property type="entry name" value="CELL CYCLE PROTEIN"/>
    <property type="match status" value="1"/>
</dbReference>
<keyword evidence="9 16" id="KW-0573">Peptidoglycan synthesis</keyword>
<evidence type="ECO:0000256" key="13">
    <source>
        <dbReference type="ARBA" id="ARBA00023316"/>
    </source>
</evidence>
<keyword evidence="4 16" id="KW-0132">Cell division</keyword>
<feature type="transmembrane region" description="Helical" evidence="16">
    <location>
        <begin position="150"/>
        <end position="168"/>
    </location>
</feature>
<gene>
    <name evidence="16 17" type="primary">ftsW</name>
    <name evidence="17" type="ORF">GCM10008090_14380</name>
</gene>
<evidence type="ECO:0000256" key="8">
    <source>
        <dbReference type="ARBA" id="ARBA00022960"/>
    </source>
</evidence>
<evidence type="ECO:0000256" key="10">
    <source>
        <dbReference type="ARBA" id="ARBA00022989"/>
    </source>
</evidence>
<comment type="catalytic activity">
    <reaction evidence="15 16">
        <text>[GlcNAc-(1-&gt;4)-Mur2Ac(oyl-L-Ala-gamma-D-Glu-L-Lys-D-Ala-D-Ala)](n)-di-trans,octa-cis-undecaprenyl diphosphate + beta-D-GlcNAc-(1-&gt;4)-Mur2Ac(oyl-L-Ala-gamma-D-Glu-L-Lys-D-Ala-D-Ala)-di-trans,octa-cis-undecaprenyl diphosphate = [GlcNAc-(1-&gt;4)-Mur2Ac(oyl-L-Ala-gamma-D-Glu-L-Lys-D-Ala-D-Ala)](n+1)-di-trans,octa-cis-undecaprenyl diphosphate + di-trans,octa-cis-undecaprenyl diphosphate + H(+)</text>
        <dbReference type="Rhea" id="RHEA:23708"/>
        <dbReference type="Rhea" id="RHEA-COMP:9602"/>
        <dbReference type="Rhea" id="RHEA-COMP:9603"/>
        <dbReference type="ChEBI" id="CHEBI:15378"/>
        <dbReference type="ChEBI" id="CHEBI:58405"/>
        <dbReference type="ChEBI" id="CHEBI:60033"/>
        <dbReference type="ChEBI" id="CHEBI:78435"/>
        <dbReference type="EC" id="2.4.99.28"/>
    </reaction>
</comment>
<evidence type="ECO:0000313" key="17">
    <source>
        <dbReference type="EMBL" id="GHA05864.1"/>
    </source>
</evidence>
<feature type="transmembrane region" description="Helical" evidence="16">
    <location>
        <begin position="320"/>
        <end position="340"/>
    </location>
</feature>
<evidence type="ECO:0000256" key="9">
    <source>
        <dbReference type="ARBA" id="ARBA00022984"/>
    </source>
</evidence>
<dbReference type="InterPro" id="IPR001182">
    <property type="entry name" value="FtsW/RodA"/>
</dbReference>
<keyword evidence="16" id="KW-0997">Cell inner membrane</keyword>
<keyword evidence="11 16" id="KW-0472">Membrane</keyword>
<feature type="transmembrane region" description="Helical" evidence="16">
    <location>
        <begin position="199"/>
        <end position="218"/>
    </location>
</feature>
<keyword evidence="13 16" id="KW-0961">Cell wall biogenesis/degradation</keyword>
<feature type="transmembrane region" description="Helical" evidence="16">
    <location>
        <begin position="88"/>
        <end position="106"/>
    </location>
</feature>
<keyword evidence="6 16" id="KW-0808">Transferase</keyword>
<feature type="transmembrane region" description="Helical" evidence="16">
    <location>
        <begin position="352"/>
        <end position="373"/>
    </location>
</feature>
<accession>A0A918RQE9</accession>
<evidence type="ECO:0000256" key="15">
    <source>
        <dbReference type="ARBA" id="ARBA00049902"/>
    </source>
</evidence>
<name>A0A918RQE9_9GAMM</name>
<evidence type="ECO:0000256" key="14">
    <source>
        <dbReference type="ARBA" id="ARBA00038053"/>
    </source>
</evidence>
<dbReference type="GO" id="GO:0032153">
    <property type="term" value="C:cell division site"/>
    <property type="evidence" value="ECO:0007669"/>
    <property type="project" value="UniProtKB-UniRule"/>
</dbReference>
<keyword evidence="3 16" id="KW-1003">Cell membrane</keyword>
<dbReference type="InterPro" id="IPR013437">
    <property type="entry name" value="FtsW"/>
</dbReference>
<evidence type="ECO:0000313" key="18">
    <source>
        <dbReference type="Proteomes" id="UP000614811"/>
    </source>
</evidence>
<dbReference type="GO" id="GO:0005886">
    <property type="term" value="C:plasma membrane"/>
    <property type="evidence" value="ECO:0007669"/>
    <property type="project" value="UniProtKB-SubCell"/>
</dbReference>
<evidence type="ECO:0000256" key="3">
    <source>
        <dbReference type="ARBA" id="ARBA00022475"/>
    </source>
</evidence>
<dbReference type="EC" id="2.4.99.28" evidence="16"/>
<feature type="transmembrane region" description="Helical" evidence="16">
    <location>
        <begin position="23"/>
        <end position="41"/>
    </location>
</feature>
<dbReference type="GO" id="GO:0071555">
    <property type="term" value="P:cell wall organization"/>
    <property type="evidence" value="ECO:0007669"/>
    <property type="project" value="UniProtKB-KW"/>
</dbReference>
<keyword evidence="18" id="KW-1185">Reference proteome</keyword>
<dbReference type="GO" id="GO:0008955">
    <property type="term" value="F:peptidoglycan glycosyltransferase activity"/>
    <property type="evidence" value="ECO:0007669"/>
    <property type="project" value="UniProtKB-UniRule"/>
</dbReference>
<dbReference type="GO" id="GO:0008360">
    <property type="term" value="P:regulation of cell shape"/>
    <property type="evidence" value="ECO:0007669"/>
    <property type="project" value="UniProtKB-KW"/>
</dbReference>
<protein>
    <recommendedName>
        <fullName evidence="16">Probable peptidoglycan glycosyltransferase FtsW</fullName>
        <shortName evidence="16">PGT</shortName>
        <ecNumber evidence="16">2.4.99.28</ecNumber>
    </recommendedName>
    <alternativeName>
        <fullName evidence="16">Cell division protein FtsW</fullName>
    </alternativeName>
    <alternativeName>
        <fullName evidence="16">Cell wall polymerase</fullName>
    </alternativeName>
    <alternativeName>
        <fullName evidence="16">Peptidoglycan polymerase</fullName>
        <shortName evidence="16">PG polymerase</shortName>
    </alternativeName>
</protein>
<evidence type="ECO:0000256" key="16">
    <source>
        <dbReference type="HAMAP-Rule" id="MF_00913"/>
    </source>
</evidence>
<keyword evidence="10 16" id="KW-1133">Transmembrane helix</keyword>
<dbReference type="PROSITE" id="PS00428">
    <property type="entry name" value="FTSW_RODA_SPOVE"/>
    <property type="match status" value="1"/>
</dbReference>
<evidence type="ECO:0000256" key="1">
    <source>
        <dbReference type="ARBA" id="ARBA00004651"/>
    </source>
</evidence>
<keyword evidence="7 16" id="KW-0812">Transmembrane</keyword>
<reference evidence="17" key="1">
    <citation type="journal article" date="2014" name="Int. J. Syst. Evol. Microbiol.">
        <title>Complete genome sequence of Corynebacterium casei LMG S-19264T (=DSM 44701T), isolated from a smear-ripened cheese.</title>
        <authorList>
            <consortium name="US DOE Joint Genome Institute (JGI-PGF)"/>
            <person name="Walter F."/>
            <person name="Albersmeier A."/>
            <person name="Kalinowski J."/>
            <person name="Ruckert C."/>
        </authorList>
    </citation>
    <scope>NUCLEOTIDE SEQUENCE</scope>
    <source>
        <strain evidence="17">KCTC 12711</strain>
    </source>
</reference>
<evidence type="ECO:0000256" key="5">
    <source>
        <dbReference type="ARBA" id="ARBA00022676"/>
    </source>
</evidence>